<organism evidence="3 4">
    <name type="scientific">Pichia membranifaciens NRRL Y-2026</name>
    <dbReference type="NCBI Taxonomy" id="763406"/>
    <lineage>
        <taxon>Eukaryota</taxon>
        <taxon>Fungi</taxon>
        <taxon>Dikarya</taxon>
        <taxon>Ascomycota</taxon>
        <taxon>Saccharomycotina</taxon>
        <taxon>Pichiomycetes</taxon>
        <taxon>Pichiales</taxon>
        <taxon>Pichiaceae</taxon>
        <taxon>Pichia</taxon>
    </lineage>
</organism>
<dbReference type="EMBL" id="KV454002">
    <property type="protein sequence ID" value="ODQ47149.1"/>
    <property type="molecule type" value="Genomic_DNA"/>
</dbReference>
<sequence length="400" mass="43336">MMEKKNRQDRWIEGWVCRSICGKSDKLGPEGGGILRDRQDETSPKTGEGKRNGPGGQRCLWRRSRNRPPVRGKVIRGSRATSRTRPVPPHPARYARSAPAGRQRAGGPTVEERGRRCRLQPRSRPERAGSRGPRANKTASGAGGGGLTRDPSSRRGARSAERTRQQRLRQQRREEAAGAVAAGAVAVVLAAAFLVLALQELGQAACFLAGAPALLCGGRAGGGAQAHAEGVQRRVPRRGGGAGRGRRRPQRVAEDRAHPAEQTLEHNRPLLAAVPGAARPPSRSGPWGGRRRPLEPPPTVLHAHTHVHPGHIHVAAAKAHVRVKPPALGVVQHRRRRPAPAQLDLHTRLQRARPELHTHVVARLLKLARQLRVVLLPERCASSIGAHHVAHRQVLAVHKA</sequence>
<feature type="transmembrane region" description="Helical" evidence="2">
    <location>
        <begin position="176"/>
        <end position="198"/>
    </location>
</feature>
<name>A0A1E3NLY5_9ASCO</name>
<feature type="region of interest" description="Disordered" evidence="1">
    <location>
        <begin position="21"/>
        <end position="172"/>
    </location>
</feature>
<keyword evidence="4" id="KW-1185">Reference proteome</keyword>
<gene>
    <name evidence="3" type="ORF">PICMEDRAFT_107896</name>
</gene>
<dbReference type="Proteomes" id="UP000094455">
    <property type="component" value="Unassembled WGS sequence"/>
</dbReference>
<reference evidence="3 4" key="1">
    <citation type="journal article" date="2016" name="Proc. Natl. Acad. Sci. U.S.A.">
        <title>Comparative genomics of biotechnologically important yeasts.</title>
        <authorList>
            <person name="Riley R."/>
            <person name="Haridas S."/>
            <person name="Wolfe K.H."/>
            <person name="Lopes M.R."/>
            <person name="Hittinger C.T."/>
            <person name="Goeker M."/>
            <person name="Salamov A.A."/>
            <person name="Wisecaver J.H."/>
            <person name="Long T.M."/>
            <person name="Calvey C.H."/>
            <person name="Aerts A.L."/>
            <person name="Barry K.W."/>
            <person name="Choi C."/>
            <person name="Clum A."/>
            <person name="Coughlan A.Y."/>
            <person name="Deshpande S."/>
            <person name="Douglass A.P."/>
            <person name="Hanson S.J."/>
            <person name="Klenk H.-P."/>
            <person name="LaButti K.M."/>
            <person name="Lapidus A."/>
            <person name="Lindquist E.A."/>
            <person name="Lipzen A.M."/>
            <person name="Meier-Kolthoff J.P."/>
            <person name="Ohm R.A."/>
            <person name="Otillar R.P."/>
            <person name="Pangilinan J.L."/>
            <person name="Peng Y."/>
            <person name="Rokas A."/>
            <person name="Rosa C.A."/>
            <person name="Scheuner C."/>
            <person name="Sibirny A.A."/>
            <person name="Slot J.C."/>
            <person name="Stielow J.B."/>
            <person name="Sun H."/>
            <person name="Kurtzman C.P."/>
            <person name="Blackwell M."/>
            <person name="Grigoriev I.V."/>
            <person name="Jeffries T.W."/>
        </authorList>
    </citation>
    <scope>NUCLEOTIDE SEQUENCE [LARGE SCALE GENOMIC DNA]</scope>
    <source>
        <strain evidence="3 4">NRRL Y-2026</strain>
    </source>
</reference>
<feature type="compositionally biased region" description="Basic and acidic residues" evidence="1">
    <location>
        <begin position="35"/>
        <end position="51"/>
    </location>
</feature>
<protein>
    <submittedName>
        <fullName evidence="3">Uncharacterized protein</fullName>
    </submittedName>
</protein>
<evidence type="ECO:0000256" key="1">
    <source>
        <dbReference type="SAM" id="MobiDB-lite"/>
    </source>
</evidence>
<keyword evidence="2" id="KW-0472">Membrane</keyword>
<keyword evidence="2" id="KW-0812">Transmembrane</keyword>
<proteinExistence type="predicted"/>
<feature type="region of interest" description="Disordered" evidence="1">
    <location>
        <begin position="220"/>
        <end position="296"/>
    </location>
</feature>
<evidence type="ECO:0000313" key="4">
    <source>
        <dbReference type="Proteomes" id="UP000094455"/>
    </source>
</evidence>
<feature type="compositionally biased region" description="Basic and acidic residues" evidence="1">
    <location>
        <begin position="251"/>
        <end position="268"/>
    </location>
</feature>
<dbReference type="AlphaFoldDB" id="A0A1E3NLY5"/>
<keyword evidence="2" id="KW-1133">Transmembrane helix</keyword>
<feature type="compositionally biased region" description="Basic residues" evidence="1">
    <location>
        <begin position="60"/>
        <end position="76"/>
    </location>
</feature>
<dbReference type="GeneID" id="30176402"/>
<evidence type="ECO:0000256" key="2">
    <source>
        <dbReference type="SAM" id="Phobius"/>
    </source>
</evidence>
<dbReference type="RefSeq" id="XP_019018262.1">
    <property type="nucleotide sequence ID" value="XM_019159715.1"/>
</dbReference>
<accession>A0A1E3NLY5</accession>
<evidence type="ECO:0000313" key="3">
    <source>
        <dbReference type="EMBL" id="ODQ47149.1"/>
    </source>
</evidence>